<dbReference type="GO" id="GO:0005351">
    <property type="term" value="F:carbohydrate:proton symporter activity"/>
    <property type="evidence" value="ECO:0007669"/>
    <property type="project" value="TreeGrafter"/>
</dbReference>
<dbReference type="NCBIfam" id="TIGR00879">
    <property type="entry name" value="SP"/>
    <property type="match status" value="1"/>
</dbReference>
<dbReference type="PROSITE" id="PS50850">
    <property type="entry name" value="MFS"/>
    <property type="match status" value="1"/>
</dbReference>
<dbReference type="InterPro" id="IPR020846">
    <property type="entry name" value="MFS_dom"/>
</dbReference>
<feature type="transmembrane region" description="Helical" evidence="8">
    <location>
        <begin position="422"/>
        <end position="442"/>
    </location>
</feature>
<reference evidence="10 11" key="1">
    <citation type="journal article" date="2018" name="IMA Fungus">
        <title>IMA Genome-F 9: Draft genome sequence of Annulohypoxylon stygium, Aspergillus mulundensis, Berkeleyomyces basicola (syn. Thielaviopsis basicola), Ceratocystis smalleyi, two Cercospora beticola strains, Coleophoma cylindrospora, Fusarium fracticaudum, Phialophora cf. hyalina, and Morchella septimelata.</title>
        <authorList>
            <person name="Wingfield B.D."/>
            <person name="Bills G.F."/>
            <person name="Dong Y."/>
            <person name="Huang W."/>
            <person name="Nel W.J."/>
            <person name="Swalarsk-Parry B.S."/>
            <person name="Vaghefi N."/>
            <person name="Wilken P.M."/>
            <person name="An Z."/>
            <person name="de Beer Z.W."/>
            <person name="De Vos L."/>
            <person name="Chen L."/>
            <person name="Duong T.A."/>
            <person name="Gao Y."/>
            <person name="Hammerbacher A."/>
            <person name="Kikkert J.R."/>
            <person name="Li Y."/>
            <person name="Li H."/>
            <person name="Li K."/>
            <person name="Li Q."/>
            <person name="Liu X."/>
            <person name="Ma X."/>
            <person name="Naidoo K."/>
            <person name="Pethybridge S.J."/>
            <person name="Sun J."/>
            <person name="Steenkamp E.T."/>
            <person name="van der Nest M.A."/>
            <person name="van Wyk S."/>
            <person name="Wingfield M.J."/>
            <person name="Xiong C."/>
            <person name="Yue Q."/>
            <person name="Zhang X."/>
        </authorList>
    </citation>
    <scope>NUCLEOTIDE SEQUENCE [LARGE SCALE GENOMIC DNA]</scope>
    <source>
        <strain evidence="10 11">BP6252</strain>
    </source>
</reference>
<dbReference type="PANTHER" id="PTHR48022:SF79">
    <property type="entry name" value="LACTOSE PERMEASE, PUTATIVE (AFU_ORTHOLOGUE AFUA_6G01860)-RELATED"/>
    <property type="match status" value="1"/>
</dbReference>
<evidence type="ECO:0000256" key="5">
    <source>
        <dbReference type="ARBA" id="ARBA00022989"/>
    </source>
</evidence>
<keyword evidence="11" id="KW-1185">Reference proteome</keyword>
<dbReference type="Gene3D" id="1.20.1250.20">
    <property type="entry name" value="MFS general substrate transporter like domains"/>
    <property type="match status" value="1"/>
</dbReference>
<dbReference type="InterPro" id="IPR005829">
    <property type="entry name" value="Sugar_transporter_CS"/>
</dbReference>
<dbReference type="EMBL" id="PDLM01000002">
    <property type="protein sequence ID" value="RDW84521.1"/>
    <property type="molecule type" value="Genomic_DNA"/>
</dbReference>
<protein>
    <submittedName>
        <fullName evidence="10">Putative hexose transport-related protein</fullName>
    </submittedName>
</protein>
<evidence type="ECO:0000256" key="3">
    <source>
        <dbReference type="ARBA" id="ARBA00022448"/>
    </source>
</evidence>
<evidence type="ECO:0000256" key="7">
    <source>
        <dbReference type="RuleBase" id="RU003346"/>
    </source>
</evidence>
<dbReference type="SUPFAM" id="SSF103473">
    <property type="entry name" value="MFS general substrate transporter"/>
    <property type="match status" value="1"/>
</dbReference>
<evidence type="ECO:0000256" key="2">
    <source>
        <dbReference type="ARBA" id="ARBA00010992"/>
    </source>
</evidence>
<comment type="subcellular location">
    <subcellularLocation>
        <location evidence="1">Membrane</location>
        <topology evidence="1">Multi-pass membrane protein</topology>
    </subcellularLocation>
</comment>
<dbReference type="FunFam" id="1.20.1250.20:FF:000134">
    <property type="entry name" value="MFS sugar transporter protein"/>
    <property type="match status" value="1"/>
</dbReference>
<dbReference type="InterPro" id="IPR003663">
    <property type="entry name" value="Sugar/inositol_transpt"/>
</dbReference>
<feature type="transmembrane region" description="Helical" evidence="8">
    <location>
        <begin position="358"/>
        <end position="376"/>
    </location>
</feature>
<evidence type="ECO:0000313" key="10">
    <source>
        <dbReference type="EMBL" id="RDW84521.1"/>
    </source>
</evidence>
<comment type="caution">
    <text evidence="10">The sequence shown here is derived from an EMBL/GenBank/DDBJ whole genome shotgun (WGS) entry which is preliminary data.</text>
</comment>
<dbReference type="InterPro" id="IPR005828">
    <property type="entry name" value="MFS_sugar_transport-like"/>
</dbReference>
<dbReference type="OrthoDB" id="6133115at2759"/>
<dbReference type="InterPro" id="IPR050360">
    <property type="entry name" value="MFS_Sugar_Transporters"/>
</dbReference>
<dbReference type="AlphaFoldDB" id="A0A3D8SEB6"/>
<evidence type="ECO:0000256" key="8">
    <source>
        <dbReference type="SAM" id="Phobius"/>
    </source>
</evidence>
<feature type="transmembrane region" description="Helical" evidence="8">
    <location>
        <begin position="492"/>
        <end position="512"/>
    </location>
</feature>
<keyword evidence="5 8" id="KW-1133">Transmembrane helix</keyword>
<keyword evidence="6 8" id="KW-0472">Membrane</keyword>
<dbReference type="Proteomes" id="UP000256645">
    <property type="component" value="Unassembled WGS sequence"/>
</dbReference>
<feature type="domain" description="Major facilitator superfamily (MFS) profile" evidence="9">
    <location>
        <begin position="66"/>
        <end position="515"/>
    </location>
</feature>
<dbReference type="PANTHER" id="PTHR48022">
    <property type="entry name" value="PLASTIDIC GLUCOSE TRANSPORTER 4"/>
    <property type="match status" value="1"/>
</dbReference>
<feature type="transmembrane region" description="Helical" evidence="8">
    <location>
        <begin position="140"/>
        <end position="158"/>
    </location>
</feature>
<comment type="similarity">
    <text evidence="2 7">Belongs to the major facilitator superfamily. Sugar transporter (TC 2.A.1.1) family.</text>
</comment>
<feature type="transmembrane region" description="Helical" evidence="8">
    <location>
        <begin position="107"/>
        <end position="128"/>
    </location>
</feature>
<keyword evidence="3 7" id="KW-0813">Transport</keyword>
<evidence type="ECO:0000256" key="1">
    <source>
        <dbReference type="ARBA" id="ARBA00004141"/>
    </source>
</evidence>
<keyword evidence="4 8" id="KW-0812">Transmembrane</keyword>
<feature type="transmembrane region" description="Helical" evidence="8">
    <location>
        <begin position="194"/>
        <end position="215"/>
    </location>
</feature>
<feature type="transmembrane region" description="Helical" evidence="8">
    <location>
        <begin position="388"/>
        <end position="410"/>
    </location>
</feature>
<evidence type="ECO:0000259" key="9">
    <source>
        <dbReference type="PROSITE" id="PS50850"/>
    </source>
</evidence>
<gene>
    <name evidence="10" type="ORF">BP6252_02111</name>
</gene>
<feature type="transmembrane region" description="Helical" evidence="8">
    <location>
        <begin position="227"/>
        <end position="246"/>
    </location>
</feature>
<dbReference type="Pfam" id="PF00083">
    <property type="entry name" value="Sugar_tr"/>
    <property type="match status" value="1"/>
</dbReference>
<feature type="transmembrane region" description="Helical" evidence="8">
    <location>
        <begin position="61"/>
        <end position="87"/>
    </location>
</feature>
<feature type="transmembrane region" description="Helical" evidence="8">
    <location>
        <begin position="463"/>
        <end position="486"/>
    </location>
</feature>
<evidence type="ECO:0000256" key="6">
    <source>
        <dbReference type="ARBA" id="ARBA00023136"/>
    </source>
</evidence>
<feature type="transmembrane region" description="Helical" evidence="8">
    <location>
        <begin position="318"/>
        <end position="338"/>
    </location>
</feature>
<evidence type="ECO:0000313" key="11">
    <source>
        <dbReference type="Proteomes" id="UP000256645"/>
    </source>
</evidence>
<name>A0A3D8SEB6_9HELO</name>
<dbReference type="PROSITE" id="PS00216">
    <property type="entry name" value="SUGAR_TRANSPORT_1"/>
    <property type="match status" value="1"/>
</dbReference>
<proteinExistence type="inferred from homology"/>
<evidence type="ECO:0000256" key="4">
    <source>
        <dbReference type="ARBA" id="ARBA00022692"/>
    </source>
</evidence>
<sequence length="554" mass="60733">MADLKKKSSVTKSEIPEVAIGQNTLAENILGLENLKEIDEEVQYAIAQQQSSLSSTATESWLLYLILLVAFLNATSSGFDGALMGSINAESQYKNFFHLKETGSSTGIVFILYNAASTCGCAFGGPVMDYFGRRIGMQSGCLFTLAGAALAAASRTLAQFKASRFLLGFGIILQTLSAPVYVTEMVPPQWRGKLGGFYNTFYFTGSITATGVVYATSLYTSTLAWRLPLALQVIPPILVFIGCFFIPESPRWLASRDRMDEAAKIIYKYHGGEDNEIAKLEVREVAAHVKNSKPQTPGDYIRGLWDYRELFSSHSARWRTSMVTLLTFASSLTGNTILTFFQPTMLAAVGVTSVRRKLLLTFASSIVSCSGAVIGSATNDWILRRTRFVIGSFALACALSIVAAASAEVAKADNAGLPVSKAISGAGIFAIFLFGWIFSFVYTPNQSLYCTEVMNQKLRAKGISMHALQSNLLSILFTYTTSIALGDISWKYYFVWIAVDVIAGFLWFFFGVETVGRTIEELDACFEAPFPPKASWKRTRIVRQEDGEMAIQDK</sequence>
<organism evidence="10 11">
    <name type="scientific">Coleophoma cylindrospora</name>
    <dbReference type="NCBI Taxonomy" id="1849047"/>
    <lineage>
        <taxon>Eukaryota</taxon>
        <taxon>Fungi</taxon>
        <taxon>Dikarya</taxon>
        <taxon>Ascomycota</taxon>
        <taxon>Pezizomycotina</taxon>
        <taxon>Leotiomycetes</taxon>
        <taxon>Helotiales</taxon>
        <taxon>Dermateaceae</taxon>
        <taxon>Coleophoma</taxon>
    </lineage>
</organism>
<dbReference type="GO" id="GO:0016020">
    <property type="term" value="C:membrane"/>
    <property type="evidence" value="ECO:0007669"/>
    <property type="project" value="UniProtKB-SubCell"/>
</dbReference>
<feature type="transmembrane region" description="Helical" evidence="8">
    <location>
        <begin position="164"/>
        <end position="182"/>
    </location>
</feature>
<accession>A0A3D8SEB6</accession>
<dbReference type="InterPro" id="IPR036259">
    <property type="entry name" value="MFS_trans_sf"/>
</dbReference>